<accession>A0ABP4PKH5</accession>
<organism evidence="1 2">
    <name type="scientific">Kribbella sancticallisti</name>
    <dbReference type="NCBI Taxonomy" id="460087"/>
    <lineage>
        <taxon>Bacteria</taxon>
        <taxon>Bacillati</taxon>
        <taxon>Actinomycetota</taxon>
        <taxon>Actinomycetes</taxon>
        <taxon>Propionibacteriales</taxon>
        <taxon>Kribbellaceae</taxon>
        <taxon>Kribbella</taxon>
    </lineage>
</organism>
<dbReference type="RefSeq" id="WP_344216384.1">
    <property type="nucleotide sequence ID" value="NZ_BAAAOS010000027.1"/>
</dbReference>
<reference evidence="2" key="1">
    <citation type="journal article" date="2019" name="Int. J. Syst. Evol. Microbiol.">
        <title>The Global Catalogue of Microorganisms (GCM) 10K type strain sequencing project: providing services to taxonomists for standard genome sequencing and annotation.</title>
        <authorList>
            <consortium name="The Broad Institute Genomics Platform"/>
            <consortium name="The Broad Institute Genome Sequencing Center for Infectious Disease"/>
            <person name="Wu L."/>
            <person name="Ma J."/>
        </authorList>
    </citation>
    <scope>NUCLEOTIDE SEQUENCE [LARGE SCALE GENOMIC DNA]</scope>
    <source>
        <strain evidence="2">JCM 14969</strain>
    </source>
</reference>
<name>A0ABP4PKH5_9ACTN</name>
<comment type="caution">
    <text evidence="1">The sequence shown here is derived from an EMBL/GenBank/DDBJ whole genome shotgun (WGS) entry which is preliminary data.</text>
</comment>
<evidence type="ECO:0008006" key="3">
    <source>
        <dbReference type="Google" id="ProtNLM"/>
    </source>
</evidence>
<dbReference type="Gene3D" id="1.10.10.10">
    <property type="entry name" value="Winged helix-like DNA-binding domain superfamily/Winged helix DNA-binding domain"/>
    <property type="match status" value="1"/>
</dbReference>
<evidence type="ECO:0000313" key="1">
    <source>
        <dbReference type="EMBL" id="GAA1583885.1"/>
    </source>
</evidence>
<dbReference type="Proteomes" id="UP001500393">
    <property type="component" value="Unassembled WGS sequence"/>
</dbReference>
<dbReference type="InterPro" id="IPR036388">
    <property type="entry name" value="WH-like_DNA-bd_sf"/>
</dbReference>
<keyword evidence="2" id="KW-1185">Reference proteome</keyword>
<protein>
    <recommendedName>
        <fullName evidence="3">ANTAR domain-containing protein</fullName>
    </recommendedName>
</protein>
<gene>
    <name evidence="1" type="ORF">GCM10009789_42040</name>
</gene>
<evidence type="ECO:0000313" key="2">
    <source>
        <dbReference type="Proteomes" id="UP001500393"/>
    </source>
</evidence>
<proteinExistence type="predicted"/>
<dbReference type="EMBL" id="BAAAOS010000027">
    <property type="protein sequence ID" value="GAA1583885.1"/>
    <property type="molecule type" value="Genomic_DNA"/>
</dbReference>
<sequence length="69" mass="7345">MGIDDQPSNDPVAVDLAATYSIATAQRVLVEQLHVDLDGALTLLDHRAQRAGIPLVEAARWLLTAGTLP</sequence>